<accession>A0A1J9QEH4</accession>
<feature type="region of interest" description="Disordered" evidence="1">
    <location>
        <begin position="72"/>
        <end position="96"/>
    </location>
</feature>
<feature type="compositionally biased region" description="Basic residues" evidence="1">
    <location>
        <begin position="72"/>
        <end position="82"/>
    </location>
</feature>
<comment type="caution">
    <text evidence="2">The sequence shown here is derived from an EMBL/GenBank/DDBJ whole genome shotgun (WGS) entry which is preliminary data.</text>
</comment>
<dbReference type="EMBL" id="LGRN01000287">
    <property type="protein sequence ID" value="OJD13581.1"/>
    <property type="molecule type" value="Genomic_DNA"/>
</dbReference>
<reference evidence="2 3" key="1">
    <citation type="submission" date="2015-07" db="EMBL/GenBank/DDBJ databases">
        <title>Emmonsia species relationships and genome sequence.</title>
        <authorList>
            <consortium name="The Broad Institute Genomics Platform"/>
            <person name="Cuomo C.A."/>
            <person name="Munoz J.F."/>
            <person name="Imamovic A."/>
            <person name="Priest M.E."/>
            <person name="Young S."/>
            <person name="Clay O.K."/>
            <person name="McEwen J.G."/>
        </authorList>
    </citation>
    <scope>NUCLEOTIDE SEQUENCE [LARGE SCALE GENOMIC DNA]</scope>
    <source>
        <strain evidence="2 3">UAMH 9510</strain>
    </source>
</reference>
<proteinExistence type="predicted"/>
<gene>
    <name evidence="2" type="ORF">AJ78_05974</name>
</gene>
<keyword evidence="3" id="KW-1185">Reference proteome</keyword>
<feature type="compositionally biased region" description="Polar residues" evidence="1">
    <location>
        <begin position="136"/>
        <end position="168"/>
    </location>
</feature>
<dbReference type="OrthoDB" id="438080at2759"/>
<dbReference type="Pfam" id="PF04032">
    <property type="entry name" value="Rpr2"/>
    <property type="match status" value="1"/>
</dbReference>
<dbReference type="Proteomes" id="UP000182235">
    <property type="component" value="Unassembled WGS sequence"/>
</dbReference>
<dbReference type="GO" id="GO:0006396">
    <property type="term" value="P:RNA processing"/>
    <property type="evidence" value="ECO:0007669"/>
    <property type="project" value="InterPro"/>
</dbReference>
<feature type="region of interest" description="Disordered" evidence="1">
    <location>
        <begin position="116"/>
        <end position="203"/>
    </location>
</feature>
<protein>
    <submittedName>
        <fullName evidence="2">Uncharacterized protein</fullName>
    </submittedName>
</protein>
<evidence type="ECO:0000313" key="3">
    <source>
        <dbReference type="Proteomes" id="UP000182235"/>
    </source>
</evidence>
<feature type="compositionally biased region" description="Polar residues" evidence="1">
    <location>
        <begin position="192"/>
        <end position="203"/>
    </location>
</feature>
<evidence type="ECO:0000313" key="2">
    <source>
        <dbReference type="EMBL" id="OJD13581.1"/>
    </source>
</evidence>
<dbReference type="InterPro" id="IPR007175">
    <property type="entry name" value="Rpr2/Snm1/Rpp21"/>
</dbReference>
<dbReference type="AlphaFoldDB" id="A0A1J9QEH4"/>
<dbReference type="VEuPathDB" id="FungiDB:AJ78_05974"/>
<evidence type="ECO:0000256" key="1">
    <source>
        <dbReference type="SAM" id="MobiDB-lite"/>
    </source>
</evidence>
<sequence length="211" mass="23219">MSSSTTQLKFLKNSAHHLAAQSPSTSSHLLAAHNQLIRDESKRLSVAQHRELCASCGTIRTSDSSKIVIPMKRNRMKKRRSRGPVASNEETSSPVRPHPLVIHRCLRCHRQKFLSLQSASKPAQSRKPHPPAIASAAQTPFQSGGPNTHKQSVEDTTISTLRKSTENLSSKKRAKSRKQQGLMAALAAGKQRMQSQASTSSSLNLLDFLKR</sequence>
<name>A0A1J9QEH4_9EURO</name>
<organism evidence="2 3">
    <name type="scientific">Emergomyces pasteurianus Ep9510</name>
    <dbReference type="NCBI Taxonomy" id="1447872"/>
    <lineage>
        <taxon>Eukaryota</taxon>
        <taxon>Fungi</taxon>
        <taxon>Dikarya</taxon>
        <taxon>Ascomycota</taxon>
        <taxon>Pezizomycotina</taxon>
        <taxon>Eurotiomycetes</taxon>
        <taxon>Eurotiomycetidae</taxon>
        <taxon>Onygenales</taxon>
        <taxon>Ajellomycetaceae</taxon>
        <taxon>Emergomyces</taxon>
    </lineage>
</organism>
<dbReference type="STRING" id="1447872.A0A1J9QEH4"/>